<sequence>MEIIFSVTGNILIAELFGELDHHGAERVRERIDKAMDSHRSQKLILDFTKVTFMDSSGIGMILGRYRRMGQRDGNMAICGCSKQIRNILNMAGVFSIIDYYDTKDEATGRLNGKEVS</sequence>
<keyword evidence="4" id="KW-0597">Phosphoprotein</keyword>
<dbReference type="GO" id="GO:0030435">
    <property type="term" value="P:sporulation resulting in formation of a cellular spore"/>
    <property type="evidence" value="ECO:0007669"/>
    <property type="project" value="UniProtKB-KW"/>
</dbReference>
<dbReference type="NCBIfam" id="TIGR00377">
    <property type="entry name" value="ant_ant_sig"/>
    <property type="match status" value="1"/>
</dbReference>
<protein>
    <recommendedName>
        <fullName evidence="3 6">Anti-sigma F factor antagonist</fullName>
    </recommendedName>
    <alternativeName>
        <fullName evidence="6">Stage II sporulation protein</fullName>
    </alternativeName>
</protein>
<evidence type="ECO:0000256" key="3">
    <source>
        <dbReference type="ARBA" id="ARBA00020784"/>
    </source>
</evidence>
<reference evidence="8" key="2">
    <citation type="journal article" date="2021" name="PeerJ">
        <title>Extensive microbial diversity within the chicken gut microbiome revealed by metagenomics and culture.</title>
        <authorList>
            <person name="Gilroy R."/>
            <person name="Ravi A."/>
            <person name="Getino M."/>
            <person name="Pursley I."/>
            <person name="Horton D.L."/>
            <person name="Alikhan N.F."/>
            <person name="Baker D."/>
            <person name="Gharbi K."/>
            <person name="Hall N."/>
            <person name="Watson M."/>
            <person name="Adriaenssens E.M."/>
            <person name="Foster-Nyarko E."/>
            <person name="Jarju S."/>
            <person name="Secka A."/>
            <person name="Antonio M."/>
            <person name="Oren A."/>
            <person name="Chaudhuri R.R."/>
            <person name="La Ragione R."/>
            <person name="Hildebrand F."/>
            <person name="Pallen M.J."/>
        </authorList>
    </citation>
    <scope>NUCLEOTIDE SEQUENCE</scope>
    <source>
        <strain evidence="8">11300</strain>
    </source>
</reference>
<evidence type="ECO:0000256" key="4">
    <source>
        <dbReference type="ARBA" id="ARBA00022553"/>
    </source>
</evidence>
<dbReference type="CDD" id="cd07043">
    <property type="entry name" value="STAS_anti-anti-sigma_factors"/>
    <property type="match status" value="1"/>
</dbReference>
<dbReference type="Proteomes" id="UP000824091">
    <property type="component" value="Unassembled WGS sequence"/>
</dbReference>
<evidence type="ECO:0000313" key="9">
    <source>
        <dbReference type="Proteomes" id="UP000824091"/>
    </source>
</evidence>
<dbReference type="Gene3D" id="3.30.750.24">
    <property type="entry name" value="STAS domain"/>
    <property type="match status" value="1"/>
</dbReference>
<evidence type="ECO:0000256" key="2">
    <source>
        <dbReference type="ARBA" id="ARBA00009013"/>
    </source>
</evidence>
<gene>
    <name evidence="8" type="primary">spoIIAA</name>
    <name evidence="8" type="ORF">IAD16_03155</name>
</gene>
<dbReference type="Pfam" id="PF01740">
    <property type="entry name" value="STAS"/>
    <property type="match status" value="1"/>
</dbReference>
<comment type="similarity">
    <text evidence="2 6">Belongs to the anti-sigma-factor antagonist family.</text>
</comment>
<evidence type="ECO:0000256" key="6">
    <source>
        <dbReference type="RuleBase" id="RU003749"/>
    </source>
</evidence>
<evidence type="ECO:0000256" key="5">
    <source>
        <dbReference type="ARBA" id="ARBA00022969"/>
    </source>
</evidence>
<keyword evidence="5" id="KW-0749">Sporulation</keyword>
<comment type="function">
    <text evidence="1">In the phosphorylated form it could act as an anti-anti-sigma factor that counteracts SpoIIAB and thus releases sigma f from inhibition.</text>
</comment>
<accession>A0A9D1L8N5</accession>
<dbReference type="InterPro" id="IPR036513">
    <property type="entry name" value="STAS_dom_sf"/>
</dbReference>
<proteinExistence type="inferred from homology"/>
<dbReference type="GO" id="GO:0045152">
    <property type="term" value="F:antisigma factor binding"/>
    <property type="evidence" value="ECO:0007669"/>
    <property type="project" value="InterPro"/>
</dbReference>
<dbReference type="PROSITE" id="PS50801">
    <property type="entry name" value="STAS"/>
    <property type="match status" value="1"/>
</dbReference>
<dbReference type="AlphaFoldDB" id="A0A9D1L8N5"/>
<dbReference type="NCBIfam" id="TIGR02886">
    <property type="entry name" value="spore_II_AA"/>
    <property type="match status" value="1"/>
</dbReference>
<evidence type="ECO:0000259" key="7">
    <source>
        <dbReference type="PROSITE" id="PS50801"/>
    </source>
</evidence>
<dbReference type="GO" id="GO:0043856">
    <property type="term" value="F:anti-sigma factor antagonist activity"/>
    <property type="evidence" value="ECO:0007669"/>
    <property type="project" value="InterPro"/>
</dbReference>
<dbReference type="PANTHER" id="PTHR33495">
    <property type="entry name" value="ANTI-SIGMA FACTOR ANTAGONIST TM_1081-RELATED-RELATED"/>
    <property type="match status" value="1"/>
</dbReference>
<comment type="caution">
    <text evidence="8">The sequence shown here is derived from an EMBL/GenBank/DDBJ whole genome shotgun (WGS) entry which is preliminary data.</text>
</comment>
<organism evidence="8 9">
    <name type="scientific">Candidatus Fimisoma avicola</name>
    <dbReference type="NCBI Taxonomy" id="2840826"/>
    <lineage>
        <taxon>Bacteria</taxon>
        <taxon>Bacillati</taxon>
        <taxon>Bacillota</taxon>
        <taxon>Clostridia</taxon>
        <taxon>Eubacteriales</taxon>
        <taxon>Candidatus Fimisoma</taxon>
    </lineage>
</organism>
<dbReference type="SUPFAM" id="SSF52091">
    <property type="entry name" value="SpoIIaa-like"/>
    <property type="match status" value="1"/>
</dbReference>
<dbReference type="EMBL" id="DVMO01000047">
    <property type="protein sequence ID" value="HIU27367.1"/>
    <property type="molecule type" value="Genomic_DNA"/>
</dbReference>
<evidence type="ECO:0000313" key="8">
    <source>
        <dbReference type="EMBL" id="HIU27367.1"/>
    </source>
</evidence>
<name>A0A9D1L8N5_9FIRM</name>
<feature type="domain" description="STAS" evidence="7">
    <location>
        <begin position="1"/>
        <end position="111"/>
    </location>
</feature>
<dbReference type="InterPro" id="IPR003658">
    <property type="entry name" value="Anti-sigma_ant"/>
</dbReference>
<evidence type="ECO:0000256" key="1">
    <source>
        <dbReference type="ARBA" id="ARBA00001976"/>
    </source>
</evidence>
<dbReference type="PANTHER" id="PTHR33495:SF2">
    <property type="entry name" value="ANTI-SIGMA FACTOR ANTAGONIST TM_1081-RELATED"/>
    <property type="match status" value="1"/>
</dbReference>
<dbReference type="InterPro" id="IPR002645">
    <property type="entry name" value="STAS_dom"/>
</dbReference>
<reference evidence="8" key="1">
    <citation type="submission" date="2020-10" db="EMBL/GenBank/DDBJ databases">
        <authorList>
            <person name="Gilroy R."/>
        </authorList>
    </citation>
    <scope>NUCLEOTIDE SEQUENCE</scope>
    <source>
        <strain evidence="8">11300</strain>
    </source>
</reference>
<dbReference type="InterPro" id="IPR014237">
    <property type="entry name" value="Anti-sigma_F_ant"/>
</dbReference>